<evidence type="ECO:0000256" key="4">
    <source>
        <dbReference type="ARBA" id="ARBA00023002"/>
    </source>
</evidence>
<evidence type="ECO:0000256" key="9">
    <source>
        <dbReference type="SAM" id="SignalP"/>
    </source>
</evidence>
<dbReference type="Pfam" id="PF01179">
    <property type="entry name" value="Cu_amine_oxid"/>
    <property type="match status" value="1"/>
</dbReference>
<dbReference type="EMBL" id="BMJC01000003">
    <property type="protein sequence ID" value="GGB03957.1"/>
    <property type="molecule type" value="Genomic_DNA"/>
</dbReference>
<evidence type="ECO:0000256" key="5">
    <source>
        <dbReference type="ARBA" id="ARBA00023008"/>
    </source>
</evidence>
<dbReference type="GO" id="GO:0048038">
    <property type="term" value="F:quinone binding"/>
    <property type="evidence" value="ECO:0007669"/>
    <property type="project" value="InterPro"/>
</dbReference>
<keyword evidence="9" id="KW-0732">Signal</keyword>
<evidence type="ECO:0000256" key="8">
    <source>
        <dbReference type="RuleBase" id="RU000672"/>
    </source>
</evidence>
<reference evidence="12" key="2">
    <citation type="submission" date="2020-09" db="EMBL/GenBank/DDBJ databases">
        <authorList>
            <person name="Sun Q."/>
            <person name="Zhou Y."/>
        </authorList>
    </citation>
    <scope>NUCLEOTIDE SEQUENCE</scope>
    <source>
        <strain evidence="12">CGMCC 1.15448</strain>
    </source>
</reference>
<keyword evidence="5 8" id="KW-0186">Copper</keyword>
<evidence type="ECO:0000256" key="6">
    <source>
        <dbReference type="PIRSR" id="PIRSR600269-50"/>
    </source>
</evidence>
<evidence type="ECO:0000256" key="3">
    <source>
        <dbReference type="ARBA" id="ARBA00022772"/>
    </source>
</evidence>
<feature type="modified residue" description="2',4',5'-topaquinone" evidence="7">
    <location>
        <position position="383"/>
    </location>
</feature>
<dbReference type="InterPro" id="IPR000269">
    <property type="entry name" value="Cu_amine_oxidase"/>
</dbReference>
<keyword evidence="3 6" id="KW-0801">TPQ</keyword>
<feature type="active site" description="Schiff-base intermediate with substrate; via topaquinone" evidence="6">
    <location>
        <position position="383"/>
    </location>
</feature>
<feature type="active site" description="Proton acceptor" evidence="6">
    <location>
        <position position="304"/>
    </location>
</feature>
<evidence type="ECO:0000256" key="2">
    <source>
        <dbReference type="ARBA" id="ARBA00022723"/>
    </source>
</evidence>
<feature type="domain" description="Copper amine oxidase N2-terminal" evidence="11">
    <location>
        <begin position="23"/>
        <end position="100"/>
    </location>
</feature>
<dbReference type="InterPro" id="IPR036460">
    <property type="entry name" value="Cu_amine_oxidase_C_sf"/>
</dbReference>
<sequence>MRNSILLASAIALCVSANAQSYPLDPLTADEMKKVVQILQDNHLVTGADYYNIINLKEPPKKEVLSWQPGSPFRREAFVSFYDYAKPGITEAVVDLNTGKPVSVKQISNVIGMGLDADSLAAEIIVRKDSSWVRALRKRGLNIAGVTHRTIFPGDLGIAPIGHREQLVLPRIKGNKIDIEGLLAYVDFTTGRVLKIVDEPGRFSGRIDLNYFEEDSVHDTRKAPAPIRITQPEGSSISIDGQSVAWQNWRLRFGVDNREGLVIYNVRWVDNGRERPVLYKGSMPEMVVPYGSPGLLQAAYNFFDAGEYRLGQGIARPMTPGSDAPENAFYLPATLHRESGVPFRLDNAVAIFEEYGGTLWRHGTVSRRATNLAIKYYTQIENYDYGFTWRFKEDGTIDVDIELTGIVEVQGVHRTNAMEPPGKNDHSYNGMPFGTLVKPHVEAINHQHFFVFRLDMDVDGSTDNGVMEMNSTLVPPGPANPYGNAFVVGHTHFMTEQEAQRSVNYQSSRCWHIMNNNSHNALGQHTGYMLMPGSQAAAFAPPGTVLRKKASFLDHQFWVTQYNEEEEYPAGRYPASNKVYDGIKQWTAKNRPIGNNDIVIWYVAGITHIVRPEEWPVMPCHHFGFSLMPFGFFSENPTMGQANPDFLKDLSHPH</sequence>
<feature type="domain" description="Copper amine oxidase catalytic" evidence="10">
    <location>
        <begin position="227"/>
        <end position="639"/>
    </location>
</feature>
<dbReference type="GO" id="GO:0009308">
    <property type="term" value="P:amine metabolic process"/>
    <property type="evidence" value="ECO:0007669"/>
    <property type="project" value="UniProtKB-UniRule"/>
</dbReference>
<dbReference type="PANTHER" id="PTHR10638">
    <property type="entry name" value="COPPER AMINE OXIDASE"/>
    <property type="match status" value="1"/>
</dbReference>
<dbReference type="GO" id="GO:0005507">
    <property type="term" value="F:copper ion binding"/>
    <property type="evidence" value="ECO:0007669"/>
    <property type="project" value="InterPro"/>
</dbReference>
<dbReference type="PANTHER" id="PTHR10638:SF41">
    <property type="entry name" value="AMINE OXIDASE"/>
    <property type="match status" value="1"/>
</dbReference>
<dbReference type="InterPro" id="IPR015798">
    <property type="entry name" value="Cu_amine_oxidase_C"/>
</dbReference>
<keyword evidence="13" id="KW-1185">Reference proteome</keyword>
<evidence type="ECO:0000256" key="1">
    <source>
        <dbReference type="ARBA" id="ARBA00007983"/>
    </source>
</evidence>
<comment type="cofactor">
    <cofactor evidence="8">
        <name>Cu cation</name>
        <dbReference type="ChEBI" id="CHEBI:23378"/>
    </cofactor>
    <text evidence="8">Contains 1 topaquinone per subunit.</text>
</comment>
<feature type="signal peptide" evidence="9">
    <location>
        <begin position="1"/>
        <end position="19"/>
    </location>
</feature>
<protein>
    <recommendedName>
        <fullName evidence="8">Amine oxidase</fullName>
        <ecNumber evidence="8">1.4.3.-</ecNumber>
    </recommendedName>
</protein>
<gene>
    <name evidence="12" type="primary">tynA</name>
    <name evidence="12" type="ORF">GCM10011511_29130</name>
</gene>
<organism evidence="12 13">
    <name type="scientific">Puia dinghuensis</name>
    <dbReference type="NCBI Taxonomy" id="1792502"/>
    <lineage>
        <taxon>Bacteria</taxon>
        <taxon>Pseudomonadati</taxon>
        <taxon>Bacteroidota</taxon>
        <taxon>Chitinophagia</taxon>
        <taxon>Chitinophagales</taxon>
        <taxon>Chitinophagaceae</taxon>
        <taxon>Puia</taxon>
    </lineage>
</organism>
<evidence type="ECO:0000256" key="7">
    <source>
        <dbReference type="PIRSR" id="PIRSR600269-51"/>
    </source>
</evidence>
<dbReference type="SUPFAM" id="SSF54416">
    <property type="entry name" value="Amine oxidase N-terminal region"/>
    <property type="match status" value="2"/>
</dbReference>
<keyword evidence="2 8" id="KW-0479">Metal-binding</keyword>
<evidence type="ECO:0000259" key="11">
    <source>
        <dbReference type="Pfam" id="PF02727"/>
    </source>
</evidence>
<dbReference type="AlphaFoldDB" id="A0A8J2XTJ7"/>
<dbReference type="InterPro" id="IPR015800">
    <property type="entry name" value="Cu_amine_oxidase_N2"/>
</dbReference>
<name>A0A8J2XTJ7_9BACT</name>
<dbReference type="Gene3D" id="3.10.450.40">
    <property type="match status" value="2"/>
</dbReference>
<keyword evidence="4 8" id="KW-0560">Oxidoreductase</keyword>
<proteinExistence type="inferred from homology"/>
<evidence type="ECO:0000313" key="13">
    <source>
        <dbReference type="Proteomes" id="UP000607559"/>
    </source>
</evidence>
<comment type="caution">
    <text evidence="12">The sequence shown here is derived from an EMBL/GenBank/DDBJ whole genome shotgun (WGS) entry which is preliminary data.</text>
</comment>
<dbReference type="Pfam" id="PF02727">
    <property type="entry name" value="Cu_amine_oxidN2"/>
    <property type="match status" value="1"/>
</dbReference>
<evidence type="ECO:0000313" key="12">
    <source>
        <dbReference type="EMBL" id="GGB03957.1"/>
    </source>
</evidence>
<accession>A0A8J2XTJ7</accession>
<dbReference type="Proteomes" id="UP000607559">
    <property type="component" value="Unassembled WGS sequence"/>
</dbReference>
<dbReference type="EC" id="1.4.3.-" evidence="8"/>
<comment type="similarity">
    <text evidence="1 8">Belongs to the copper/topaquinone oxidase family.</text>
</comment>
<dbReference type="SUPFAM" id="SSF49998">
    <property type="entry name" value="Amine oxidase catalytic domain"/>
    <property type="match status" value="1"/>
</dbReference>
<dbReference type="RefSeq" id="WP_188932881.1">
    <property type="nucleotide sequence ID" value="NZ_BMJC01000003.1"/>
</dbReference>
<dbReference type="GO" id="GO:0008131">
    <property type="term" value="F:primary methylamine oxidase activity"/>
    <property type="evidence" value="ECO:0007669"/>
    <property type="project" value="InterPro"/>
</dbReference>
<feature type="chain" id="PRO_5035234578" description="Amine oxidase" evidence="9">
    <location>
        <begin position="20"/>
        <end position="654"/>
    </location>
</feature>
<dbReference type="Gene3D" id="2.70.98.20">
    <property type="entry name" value="Copper amine oxidase, catalytic domain"/>
    <property type="match status" value="1"/>
</dbReference>
<comment type="PTM">
    <text evidence="7 8">Topaquinone (TPQ) is generated by copper-dependent autoxidation of a specific tyrosyl residue.</text>
</comment>
<reference evidence="12" key="1">
    <citation type="journal article" date="2014" name="Int. J. Syst. Evol. Microbiol.">
        <title>Complete genome sequence of Corynebacterium casei LMG S-19264T (=DSM 44701T), isolated from a smear-ripened cheese.</title>
        <authorList>
            <consortium name="US DOE Joint Genome Institute (JGI-PGF)"/>
            <person name="Walter F."/>
            <person name="Albersmeier A."/>
            <person name="Kalinowski J."/>
            <person name="Ruckert C."/>
        </authorList>
    </citation>
    <scope>NUCLEOTIDE SEQUENCE</scope>
    <source>
        <strain evidence="12">CGMCC 1.15448</strain>
    </source>
</reference>
<evidence type="ECO:0000259" key="10">
    <source>
        <dbReference type="Pfam" id="PF01179"/>
    </source>
</evidence>
<dbReference type="InterPro" id="IPR016182">
    <property type="entry name" value="Cu_amine_oxidase_N-reg"/>
</dbReference>